<proteinExistence type="inferred from homology"/>
<dbReference type="GO" id="GO:0003723">
    <property type="term" value="F:RNA binding"/>
    <property type="evidence" value="ECO:0007669"/>
    <property type="project" value="UniProtKB-KW"/>
</dbReference>
<keyword evidence="15" id="KW-1185">Reference proteome</keyword>
<keyword evidence="8" id="KW-0460">Magnesium</keyword>
<keyword evidence="7" id="KW-0378">Hydrolase</keyword>
<dbReference type="InterPro" id="IPR012337">
    <property type="entry name" value="RNaseH-like_sf"/>
</dbReference>
<dbReference type="PROSITE" id="PS50878">
    <property type="entry name" value="RT_POL"/>
    <property type="match status" value="1"/>
</dbReference>
<evidence type="ECO:0000313" key="15">
    <source>
        <dbReference type="Proteomes" id="UP001529510"/>
    </source>
</evidence>
<dbReference type="FunFam" id="3.30.70.270:FF:000020">
    <property type="entry name" value="Transposon Tf2-6 polyprotein-like Protein"/>
    <property type="match status" value="1"/>
</dbReference>
<keyword evidence="5" id="KW-0540">Nuclease</keyword>
<evidence type="ECO:0000259" key="13">
    <source>
        <dbReference type="PROSITE" id="PS50994"/>
    </source>
</evidence>
<comment type="similarity">
    <text evidence="1">Belongs to the beta type-B retroviral polymerase family. HERV class-II K(HML-2) pol subfamily.</text>
</comment>
<sequence length="774" mass="86520">MSVPIELTVDSGSSVSILPKIVYDTHFKKDALQPPLVRLVTYSRAPIPVLGCLPVTVSKDDFTCSTSFFVVESGTALLGMDLINGLHLRFEGNSILPACTSAPVLRLSTLTPLPALGCAKGFVHKVKISSAVAPVRQKLRRLPLSVKDAVSEEIRQLLELGVVERVDASPWVSPIVVVQKKSGAIRMCVDLREPNKALVTDSYRLPHIEEMLSLLRGATVFSTIDLKSAYFQLLLHEESRDLTSFITHDGLFRFCRVPYGLASVPSALQKMLATVLQGLLNVANYLDDIILWGRTQTEHNDTLKAVVQRLQDAGLKLNQSKRQFNKTSLRFLGHTVNVQGIQPDEDHLSAILHAPAPKDAPQLRSFIGLLSWYNKFIPNFATVIEPLRACIRQGSDFVWSEEAQQCFDVVKKSLVQSPILSLFDPKLPTVVSTDASSYGLGTVLAQIHEDKTERIVAFASRTLSSAERKYSTIEREALACVWAIEKWRTYLWGRKFLLRTDHQALTVLFSSKAHNVITFLASVFSRYGNPRTIVSDNGTQFTSAEFSTFLRERDIRHIRTSLYHPATNGAVERFRRVLKSCIQSAVLEAKPWKPTVTEFLQVYRATLHSATGLSPFELLHARKMRTRLNVLPPPTTHQDAPALLQRVSLKQKKMKAYTDSRRVARTPDFKAGDWVRVRIPTHVPKAHPRFTNPRQIVHKLGTCTYRLSDRKSWHASHLARSVTPVSEGTGMDPVDLSVQVLPSLSPPAPPAPEVLQRASARVSRPPRWLDDYVT</sequence>
<dbReference type="PANTHER" id="PTHR37984:SF15">
    <property type="entry name" value="INTEGRASE CATALYTIC DOMAIN-CONTAINING PROTEIN"/>
    <property type="match status" value="1"/>
</dbReference>
<name>A0ABD0QVC3_CIRMR</name>
<organism evidence="14 15">
    <name type="scientific">Cirrhinus mrigala</name>
    <name type="common">Mrigala</name>
    <dbReference type="NCBI Taxonomy" id="683832"/>
    <lineage>
        <taxon>Eukaryota</taxon>
        <taxon>Metazoa</taxon>
        <taxon>Chordata</taxon>
        <taxon>Craniata</taxon>
        <taxon>Vertebrata</taxon>
        <taxon>Euteleostomi</taxon>
        <taxon>Actinopterygii</taxon>
        <taxon>Neopterygii</taxon>
        <taxon>Teleostei</taxon>
        <taxon>Ostariophysi</taxon>
        <taxon>Cypriniformes</taxon>
        <taxon>Cyprinidae</taxon>
        <taxon>Labeoninae</taxon>
        <taxon>Labeonini</taxon>
        <taxon>Cirrhinus</taxon>
    </lineage>
</organism>
<dbReference type="InterPro" id="IPR021109">
    <property type="entry name" value="Peptidase_aspartic_dom_sf"/>
</dbReference>
<dbReference type="Proteomes" id="UP001529510">
    <property type="component" value="Unassembled WGS sequence"/>
</dbReference>
<evidence type="ECO:0000256" key="6">
    <source>
        <dbReference type="ARBA" id="ARBA00022759"/>
    </source>
</evidence>
<dbReference type="GO" id="GO:0003964">
    <property type="term" value="F:RNA-directed DNA polymerase activity"/>
    <property type="evidence" value="ECO:0007669"/>
    <property type="project" value="UniProtKB-KW"/>
</dbReference>
<protein>
    <recommendedName>
        <fullName evidence="2">ribonuclease H</fullName>
        <ecNumber evidence="2">3.1.26.4</ecNumber>
    </recommendedName>
</protein>
<dbReference type="InterPro" id="IPR001584">
    <property type="entry name" value="Integrase_cat-core"/>
</dbReference>
<dbReference type="PROSITE" id="PS50994">
    <property type="entry name" value="INTEGRASE"/>
    <property type="match status" value="1"/>
</dbReference>
<feature type="domain" description="Reverse transcriptase" evidence="12">
    <location>
        <begin position="159"/>
        <end position="336"/>
    </location>
</feature>
<dbReference type="InterPro" id="IPR050951">
    <property type="entry name" value="Retrovirus_Pol_polyprotein"/>
</dbReference>
<dbReference type="SUPFAM" id="SSF56672">
    <property type="entry name" value="DNA/RNA polymerases"/>
    <property type="match status" value="1"/>
</dbReference>
<evidence type="ECO:0000256" key="11">
    <source>
        <dbReference type="ARBA" id="ARBA00022918"/>
    </source>
</evidence>
<reference evidence="14 15" key="1">
    <citation type="submission" date="2024-05" db="EMBL/GenBank/DDBJ databases">
        <title>Genome sequencing and assembly of Indian major carp, Cirrhinus mrigala (Hamilton, 1822).</title>
        <authorList>
            <person name="Mohindra V."/>
            <person name="Chowdhury L.M."/>
            <person name="Lal K."/>
            <person name="Jena J.K."/>
        </authorList>
    </citation>
    <scope>NUCLEOTIDE SEQUENCE [LARGE SCALE GENOMIC DNA]</scope>
    <source>
        <strain evidence="14">CM1030</strain>
        <tissue evidence="14">Blood</tissue>
    </source>
</reference>
<evidence type="ECO:0000256" key="8">
    <source>
        <dbReference type="ARBA" id="ARBA00022842"/>
    </source>
</evidence>
<dbReference type="PANTHER" id="PTHR37984">
    <property type="entry name" value="PROTEIN CBG26694"/>
    <property type="match status" value="1"/>
</dbReference>
<dbReference type="GO" id="GO:0015074">
    <property type="term" value="P:DNA integration"/>
    <property type="evidence" value="ECO:0007669"/>
    <property type="project" value="UniProtKB-KW"/>
</dbReference>
<evidence type="ECO:0000256" key="9">
    <source>
        <dbReference type="ARBA" id="ARBA00022884"/>
    </source>
</evidence>
<comment type="caution">
    <text evidence="14">The sequence shown here is derived from an EMBL/GenBank/DDBJ whole genome shotgun (WGS) entry which is preliminary data.</text>
</comment>
<dbReference type="PROSITE" id="PS00141">
    <property type="entry name" value="ASP_PROTEASE"/>
    <property type="match status" value="1"/>
</dbReference>
<dbReference type="InterPro" id="IPR000477">
    <property type="entry name" value="RT_dom"/>
</dbReference>
<dbReference type="Gene3D" id="3.30.70.270">
    <property type="match status" value="2"/>
</dbReference>
<dbReference type="Pfam" id="PF00665">
    <property type="entry name" value="rve"/>
    <property type="match status" value="1"/>
</dbReference>
<feature type="domain" description="Integrase catalytic" evidence="13">
    <location>
        <begin position="511"/>
        <end position="623"/>
    </location>
</feature>
<keyword evidence="4" id="KW-0548">Nucleotidyltransferase</keyword>
<dbReference type="InterPro" id="IPR043128">
    <property type="entry name" value="Rev_trsase/Diguanyl_cyclase"/>
</dbReference>
<dbReference type="EC" id="3.1.26.4" evidence="2"/>
<gene>
    <name evidence="14" type="ORF">M9458_012876</name>
</gene>
<dbReference type="SUPFAM" id="SSF53098">
    <property type="entry name" value="Ribonuclease H-like"/>
    <property type="match status" value="1"/>
</dbReference>
<keyword evidence="9" id="KW-0694">RNA-binding</keyword>
<evidence type="ECO:0000256" key="3">
    <source>
        <dbReference type="ARBA" id="ARBA00022679"/>
    </source>
</evidence>
<dbReference type="InterPro" id="IPR043502">
    <property type="entry name" value="DNA/RNA_pol_sf"/>
</dbReference>
<evidence type="ECO:0000256" key="10">
    <source>
        <dbReference type="ARBA" id="ARBA00022908"/>
    </source>
</evidence>
<evidence type="ECO:0000256" key="2">
    <source>
        <dbReference type="ARBA" id="ARBA00012180"/>
    </source>
</evidence>
<dbReference type="EMBL" id="JAMKFB020000006">
    <property type="protein sequence ID" value="KAL0190178.1"/>
    <property type="molecule type" value="Genomic_DNA"/>
</dbReference>
<dbReference type="CDD" id="cd01647">
    <property type="entry name" value="RT_LTR"/>
    <property type="match status" value="1"/>
</dbReference>
<dbReference type="Pfam" id="PF00078">
    <property type="entry name" value="RVT_1"/>
    <property type="match status" value="1"/>
</dbReference>
<accession>A0ABD0QVC3</accession>
<evidence type="ECO:0000256" key="5">
    <source>
        <dbReference type="ARBA" id="ARBA00022722"/>
    </source>
</evidence>
<dbReference type="InterPro" id="IPR036397">
    <property type="entry name" value="RNaseH_sf"/>
</dbReference>
<dbReference type="Gene3D" id="3.30.420.10">
    <property type="entry name" value="Ribonuclease H-like superfamily/Ribonuclease H"/>
    <property type="match status" value="1"/>
</dbReference>
<dbReference type="Pfam" id="PF17919">
    <property type="entry name" value="RT_RNaseH_2"/>
    <property type="match status" value="1"/>
</dbReference>
<dbReference type="AlphaFoldDB" id="A0ABD0QVC3"/>
<evidence type="ECO:0000256" key="1">
    <source>
        <dbReference type="ARBA" id="ARBA00010879"/>
    </source>
</evidence>
<keyword evidence="6" id="KW-0255">Endonuclease</keyword>
<dbReference type="InterPro" id="IPR001969">
    <property type="entry name" value="Aspartic_peptidase_AS"/>
</dbReference>
<keyword evidence="3" id="KW-0808">Transferase</keyword>
<evidence type="ECO:0000313" key="14">
    <source>
        <dbReference type="EMBL" id="KAL0190178.1"/>
    </source>
</evidence>
<dbReference type="InterPro" id="IPR041577">
    <property type="entry name" value="RT_RNaseH_2"/>
</dbReference>
<dbReference type="GO" id="GO:0004523">
    <property type="term" value="F:RNA-DNA hybrid ribonuclease activity"/>
    <property type="evidence" value="ECO:0007669"/>
    <property type="project" value="UniProtKB-EC"/>
</dbReference>
<dbReference type="Gene3D" id="3.10.10.10">
    <property type="entry name" value="HIV Type 1 Reverse Transcriptase, subunit A, domain 1"/>
    <property type="match status" value="1"/>
</dbReference>
<evidence type="ECO:0000259" key="12">
    <source>
        <dbReference type="PROSITE" id="PS50878"/>
    </source>
</evidence>
<keyword evidence="10" id="KW-0229">DNA integration</keyword>
<keyword evidence="11" id="KW-0695">RNA-directed DNA polymerase</keyword>
<dbReference type="CDD" id="cd09274">
    <property type="entry name" value="RNase_HI_RT_Ty3"/>
    <property type="match status" value="1"/>
</dbReference>
<evidence type="ECO:0000256" key="4">
    <source>
        <dbReference type="ARBA" id="ARBA00022695"/>
    </source>
</evidence>
<evidence type="ECO:0000256" key="7">
    <source>
        <dbReference type="ARBA" id="ARBA00022801"/>
    </source>
</evidence>
<dbReference type="SUPFAM" id="SSF50630">
    <property type="entry name" value="Acid proteases"/>
    <property type="match status" value="1"/>
</dbReference>